<reference evidence="1" key="1">
    <citation type="submission" date="2018-05" db="EMBL/GenBank/DDBJ databases">
        <authorList>
            <person name="Lanie J.A."/>
            <person name="Ng W.-L."/>
            <person name="Kazmierczak K.M."/>
            <person name="Andrzejewski T.M."/>
            <person name="Davidsen T.M."/>
            <person name="Wayne K.J."/>
            <person name="Tettelin H."/>
            <person name="Glass J.I."/>
            <person name="Rusch D."/>
            <person name="Podicherti R."/>
            <person name="Tsui H.-C.T."/>
            <person name="Winkler M.E."/>
        </authorList>
    </citation>
    <scope>NUCLEOTIDE SEQUENCE</scope>
</reference>
<organism evidence="1">
    <name type="scientific">marine metagenome</name>
    <dbReference type="NCBI Taxonomy" id="408172"/>
    <lineage>
        <taxon>unclassified sequences</taxon>
        <taxon>metagenomes</taxon>
        <taxon>ecological metagenomes</taxon>
    </lineage>
</organism>
<gene>
    <name evidence="1" type="ORF">METZ01_LOCUS235134</name>
</gene>
<accession>A0A382H4U7</accession>
<dbReference type="AlphaFoldDB" id="A0A382H4U7"/>
<evidence type="ECO:0000313" key="1">
    <source>
        <dbReference type="EMBL" id="SVB82280.1"/>
    </source>
</evidence>
<proteinExistence type="predicted"/>
<sequence length="298" mass="31374">MLAMWDRAPDETVGRVVERHRVITVQQIAANTVMAGCKDEMFPVVLAVERAILDDRFNIVGPSASTGGAAPLVVVHGPVIERLGFNTDTAVLGAGNRANLTVGRALNLVIRNTVGSVPGDLDQATTGHPGRIAYCLPEGETGGWPALGTELGVADGSSAVTVFAAEAPHSIAEHASEDSERLLWAFARIARATKYSGAAVMVVICPEHREVFQRAGWSVGDIRSALFKATRVIGDELQHTGRHIGTKATDEVTLVPSADDIWVVCAGGRAGGHSAIIPPWLGSGRGEGSRPVTVRIKD</sequence>
<dbReference type="EMBL" id="UINC01059170">
    <property type="protein sequence ID" value="SVB82280.1"/>
    <property type="molecule type" value="Genomic_DNA"/>
</dbReference>
<name>A0A382H4U7_9ZZZZ</name>
<protein>
    <submittedName>
        <fullName evidence="1">Uncharacterized protein</fullName>
    </submittedName>
</protein>